<dbReference type="InterPro" id="IPR045165">
    <property type="entry name" value="Nitrobindin"/>
</dbReference>
<comment type="catalytic activity">
    <reaction evidence="1">
        <text>peroxynitrite = nitrate</text>
        <dbReference type="Rhea" id="RHEA:63116"/>
        <dbReference type="ChEBI" id="CHEBI:17632"/>
        <dbReference type="ChEBI" id="CHEBI:25941"/>
    </reaction>
    <physiologicalReaction direction="left-to-right" evidence="1">
        <dbReference type="Rhea" id="RHEA:63117"/>
    </physiologicalReaction>
</comment>
<dbReference type="PANTHER" id="PTHR15854:SF4">
    <property type="entry name" value="PEROXYNITRITE ISOMERASE THAP4"/>
    <property type="match status" value="1"/>
</dbReference>
<sequence length="150" mass="16587">MLGTWESDPLGEGEFPTIPSFCYMEKAVISHVGQPMLNFTFCASNPETGKPLHRECGFIRVKPGTSQVAFICAQNIGVVEVEEGEVQGEQLTLTSHSLSRMSFAKEPYVQQISRTFRLTPEGKLEQTVSMATSTQAMAPHLRVTYKKVTS</sequence>
<gene>
    <name evidence="3" type="ORF">SPARVUS_LOCUS13339721</name>
</gene>
<proteinExistence type="predicted"/>
<accession>A0ABN9G2W5</accession>
<dbReference type="Gene3D" id="2.40.128.20">
    <property type="match status" value="1"/>
</dbReference>
<dbReference type="InterPro" id="IPR014878">
    <property type="entry name" value="THAP4-like_heme-bd"/>
</dbReference>
<dbReference type="SUPFAM" id="SSF50814">
    <property type="entry name" value="Lipocalins"/>
    <property type="match status" value="1"/>
</dbReference>
<dbReference type="PANTHER" id="PTHR15854">
    <property type="entry name" value="THAP4 PROTEIN"/>
    <property type="match status" value="1"/>
</dbReference>
<dbReference type="InterPro" id="IPR012674">
    <property type="entry name" value="Calycin"/>
</dbReference>
<evidence type="ECO:0000313" key="3">
    <source>
        <dbReference type="EMBL" id="CAI9603657.1"/>
    </source>
</evidence>
<reference evidence="3" key="1">
    <citation type="submission" date="2023-05" db="EMBL/GenBank/DDBJ databases">
        <authorList>
            <person name="Stuckert A."/>
        </authorList>
    </citation>
    <scope>NUCLEOTIDE SEQUENCE</scope>
</reference>
<evidence type="ECO:0000259" key="2">
    <source>
        <dbReference type="Pfam" id="PF08768"/>
    </source>
</evidence>
<keyword evidence="4" id="KW-1185">Reference proteome</keyword>
<protein>
    <recommendedName>
        <fullName evidence="2">THAP4-like heme-binding domain-containing protein</fullName>
    </recommendedName>
</protein>
<dbReference type="EMBL" id="CATNWA010017868">
    <property type="protein sequence ID" value="CAI9603657.1"/>
    <property type="molecule type" value="Genomic_DNA"/>
</dbReference>
<organism evidence="3 4">
    <name type="scientific">Staurois parvus</name>
    <dbReference type="NCBI Taxonomy" id="386267"/>
    <lineage>
        <taxon>Eukaryota</taxon>
        <taxon>Metazoa</taxon>
        <taxon>Chordata</taxon>
        <taxon>Craniata</taxon>
        <taxon>Vertebrata</taxon>
        <taxon>Euteleostomi</taxon>
        <taxon>Amphibia</taxon>
        <taxon>Batrachia</taxon>
        <taxon>Anura</taxon>
        <taxon>Neobatrachia</taxon>
        <taxon>Ranoidea</taxon>
        <taxon>Ranidae</taxon>
        <taxon>Staurois</taxon>
    </lineage>
</organism>
<name>A0ABN9G2W5_9NEOB</name>
<dbReference type="CDD" id="cd07828">
    <property type="entry name" value="lipocalin_heme-bd-THAP4-like"/>
    <property type="match status" value="1"/>
</dbReference>
<evidence type="ECO:0000256" key="1">
    <source>
        <dbReference type="ARBA" id="ARBA00036993"/>
    </source>
</evidence>
<dbReference type="Pfam" id="PF08768">
    <property type="entry name" value="THAP4_heme-bd"/>
    <property type="match status" value="1"/>
</dbReference>
<dbReference type="Proteomes" id="UP001162483">
    <property type="component" value="Unassembled WGS sequence"/>
</dbReference>
<comment type="caution">
    <text evidence="3">The sequence shown here is derived from an EMBL/GenBank/DDBJ whole genome shotgun (WGS) entry which is preliminary data.</text>
</comment>
<evidence type="ECO:0000313" key="4">
    <source>
        <dbReference type="Proteomes" id="UP001162483"/>
    </source>
</evidence>
<feature type="domain" description="THAP4-like heme-binding" evidence="2">
    <location>
        <begin position="1"/>
        <end position="147"/>
    </location>
</feature>